<evidence type="ECO:0000313" key="2">
    <source>
        <dbReference type="EMBL" id="KAF2828677.1"/>
    </source>
</evidence>
<dbReference type="PANTHER" id="PTHR24148">
    <property type="entry name" value="ANKYRIN REPEAT DOMAIN-CONTAINING PROTEIN 39 HOMOLOG-RELATED"/>
    <property type="match status" value="1"/>
</dbReference>
<keyword evidence="3" id="KW-1185">Reference proteome</keyword>
<dbReference type="PANTHER" id="PTHR24148:SF73">
    <property type="entry name" value="HET DOMAIN PROTEIN (AFU_ORTHOLOGUE AFUA_8G01020)"/>
    <property type="match status" value="1"/>
</dbReference>
<dbReference type="Proteomes" id="UP000799424">
    <property type="component" value="Unassembled WGS sequence"/>
</dbReference>
<feature type="non-terminal residue" evidence="2">
    <location>
        <position position="201"/>
    </location>
</feature>
<protein>
    <submittedName>
        <fullName evidence="2">HET-domain-containing protein</fullName>
    </submittedName>
</protein>
<name>A0A6A7A7L1_9PLEO</name>
<dbReference type="EMBL" id="MU006222">
    <property type="protein sequence ID" value="KAF2828677.1"/>
    <property type="molecule type" value="Genomic_DNA"/>
</dbReference>
<dbReference type="Pfam" id="PF06985">
    <property type="entry name" value="HET"/>
    <property type="match status" value="1"/>
</dbReference>
<organism evidence="2 3">
    <name type="scientific">Ophiobolus disseminans</name>
    <dbReference type="NCBI Taxonomy" id="1469910"/>
    <lineage>
        <taxon>Eukaryota</taxon>
        <taxon>Fungi</taxon>
        <taxon>Dikarya</taxon>
        <taxon>Ascomycota</taxon>
        <taxon>Pezizomycotina</taxon>
        <taxon>Dothideomycetes</taxon>
        <taxon>Pleosporomycetidae</taxon>
        <taxon>Pleosporales</taxon>
        <taxon>Pleosporineae</taxon>
        <taxon>Phaeosphaeriaceae</taxon>
        <taxon>Ophiobolus</taxon>
    </lineage>
</organism>
<gene>
    <name evidence="2" type="ORF">CC86DRAFT_288009</name>
</gene>
<sequence>MSYHNHLQIKSLPDQFEHTALDFRARSIRLVQLHRERSGHELLECTIRAASTDSHYVCLSYVWGEPGQGRAILLNGHRYWVRQNLWNFLHAARQNTEVRRRWIWIDALCIDQNNVAERQHQVQQMGLIYSNAAEVYTWLGNDDLISRFLAMGKGYDSVRYNRSSEPVLSIAGENVLALCSSPYWRRAWTTQEFALARQVTL</sequence>
<evidence type="ECO:0000259" key="1">
    <source>
        <dbReference type="Pfam" id="PF06985"/>
    </source>
</evidence>
<dbReference type="OrthoDB" id="5386682at2759"/>
<proteinExistence type="predicted"/>
<dbReference type="InterPro" id="IPR052895">
    <property type="entry name" value="HetReg/Transcr_Mod"/>
</dbReference>
<dbReference type="InterPro" id="IPR010730">
    <property type="entry name" value="HET"/>
</dbReference>
<feature type="domain" description="Heterokaryon incompatibility" evidence="1">
    <location>
        <begin position="56"/>
        <end position="192"/>
    </location>
</feature>
<reference evidence="2" key="1">
    <citation type="journal article" date="2020" name="Stud. Mycol.">
        <title>101 Dothideomycetes genomes: a test case for predicting lifestyles and emergence of pathogens.</title>
        <authorList>
            <person name="Haridas S."/>
            <person name="Albert R."/>
            <person name="Binder M."/>
            <person name="Bloem J."/>
            <person name="Labutti K."/>
            <person name="Salamov A."/>
            <person name="Andreopoulos B."/>
            <person name="Baker S."/>
            <person name="Barry K."/>
            <person name="Bills G."/>
            <person name="Bluhm B."/>
            <person name="Cannon C."/>
            <person name="Castanera R."/>
            <person name="Culley D."/>
            <person name="Daum C."/>
            <person name="Ezra D."/>
            <person name="Gonzalez J."/>
            <person name="Henrissat B."/>
            <person name="Kuo A."/>
            <person name="Liang C."/>
            <person name="Lipzen A."/>
            <person name="Lutzoni F."/>
            <person name="Magnuson J."/>
            <person name="Mondo S."/>
            <person name="Nolan M."/>
            <person name="Ohm R."/>
            <person name="Pangilinan J."/>
            <person name="Park H.-J."/>
            <person name="Ramirez L."/>
            <person name="Alfaro M."/>
            <person name="Sun H."/>
            <person name="Tritt A."/>
            <person name="Yoshinaga Y."/>
            <person name="Zwiers L.-H."/>
            <person name="Turgeon B."/>
            <person name="Goodwin S."/>
            <person name="Spatafora J."/>
            <person name="Crous P."/>
            <person name="Grigoriev I."/>
        </authorList>
    </citation>
    <scope>NUCLEOTIDE SEQUENCE</scope>
    <source>
        <strain evidence="2">CBS 113818</strain>
    </source>
</reference>
<evidence type="ECO:0000313" key="3">
    <source>
        <dbReference type="Proteomes" id="UP000799424"/>
    </source>
</evidence>
<dbReference type="AlphaFoldDB" id="A0A6A7A7L1"/>
<accession>A0A6A7A7L1</accession>